<dbReference type="GO" id="GO:0005354">
    <property type="term" value="F:galactose transmembrane transporter activity"/>
    <property type="evidence" value="ECO:0007669"/>
    <property type="project" value="InterPro"/>
</dbReference>
<keyword evidence="10 11" id="KW-0472">Membrane</keyword>
<keyword evidence="7 13" id="KW-0762">Sugar transport</keyword>
<keyword evidence="6" id="KW-0997">Cell inner membrane</keyword>
<feature type="transmembrane region" description="Helical" evidence="11">
    <location>
        <begin position="92"/>
        <end position="111"/>
    </location>
</feature>
<evidence type="ECO:0000313" key="13">
    <source>
        <dbReference type="EMBL" id="AKD05374.1"/>
    </source>
</evidence>
<evidence type="ECO:0000256" key="5">
    <source>
        <dbReference type="ARBA" id="ARBA00022475"/>
    </source>
</evidence>
<dbReference type="NCBIfam" id="TIGR01272">
    <property type="entry name" value="gluP"/>
    <property type="match status" value="1"/>
</dbReference>
<evidence type="ECO:0000256" key="9">
    <source>
        <dbReference type="ARBA" id="ARBA00022989"/>
    </source>
</evidence>
<dbReference type="PATRIC" id="fig|400092.3.peg.5050"/>
<dbReference type="Gene3D" id="1.20.1250.20">
    <property type="entry name" value="MFS general substrate transporter like domains"/>
    <property type="match status" value="2"/>
</dbReference>
<feature type="transmembrane region" description="Helical" evidence="11">
    <location>
        <begin position="62"/>
        <end position="80"/>
    </location>
</feature>
<evidence type="ECO:0000313" key="14">
    <source>
        <dbReference type="Proteomes" id="UP000033109"/>
    </source>
</evidence>
<organism evidence="13 14">
    <name type="scientific">Pontibacter korlensis</name>
    <dbReference type="NCBI Taxonomy" id="400092"/>
    <lineage>
        <taxon>Bacteria</taxon>
        <taxon>Pseudomonadati</taxon>
        <taxon>Bacteroidota</taxon>
        <taxon>Cytophagia</taxon>
        <taxon>Cytophagales</taxon>
        <taxon>Hymenobacteraceae</taxon>
        <taxon>Pontibacter</taxon>
    </lineage>
</organism>
<accession>A0A0E3ZIF9</accession>
<dbReference type="Proteomes" id="UP000033109">
    <property type="component" value="Chromosome"/>
</dbReference>
<dbReference type="KEGG" id="pko:PKOR_22920"/>
<evidence type="ECO:0000256" key="2">
    <source>
        <dbReference type="ARBA" id="ARBA00004429"/>
    </source>
</evidence>
<name>A0A0E3ZIF9_9BACT</name>
<gene>
    <name evidence="13" type="ORF">PKOR_22920</name>
</gene>
<dbReference type="PANTHER" id="PTHR43702">
    <property type="entry name" value="L-FUCOSE-PROTON SYMPORTER"/>
    <property type="match status" value="1"/>
</dbReference>
<dbReference type="GO" id="GO:0005886">
    <property type="term" value="C:plasma membrane"/>
    <property type="evidence" value="ECO:0007669"/>
    <property type="project" value="UniProtKB-SubCell"/>
</dbReference>
<evidence type="ECO:0000256" key="7">
    <source>
        <dbReference type="ARBA" id="ARBA00022597"/>
    </source>
</evidence>
<reference evidence="13 14" key="1">
    <citation type="journal article" date="2015" name="Sci. Rep.">
        <title>Unraveling adaptation of Pontibacter korlensis to radiation and infertility in desert through complete genome and comparative transcriptomic analysis.</title>
        <authorList>
            <person name="Dai J."/>
            <person name="Dai W."/>
            <person name="Qiu C."/>
            <person name="Yang Z."/>
            <person name="Zhang Y."/>
            <person name="Zhou M."/>
            <person name="Zhang L."/>
            <person name="Fang C."/>
            <person name="Gao Q."/>
            <person name="Yang Q."/>
            <person name="Li X."/>
            <person name="Wang Z."/>
            <person name="Wang Z."/>
            <person name="Jia Z."/>
            <person name="Chen X."/>
        </authorList>
    </citation>
    <scope>NUCLEOTIDE SEQUENCE [LARGE SCALE GENOMIC DNA]</scope>
    <source>
        <strain evidence="13 14">X14-1T</strain>
    </source>
</reference>
<feature type="transmembrane region" description="Helical" evidence="11">
    <location>
        <begin position="277"/>
        <end position="294"/>
    </location>
</feature>
<feature type="transmembrane region" description="Helical" evidence="11">
    <location>
        <begin position="324"/>
        <end position="346"/>
    </location>
</feature>
<dbReference type="SUPFAM" id="SSF103473">
    <property type="entry name" value="MFS general substrate transporter"/>
    <property type="match status" value="1"/>
</dbReference>
<feature type="transmembrane region" description="Helical" evidence="11">
    <location>
        <begin position="21"/>
        <end position="42"/>
    </location>
</feature>
<feature type="domain" description="Major facilitator superfamily (MFS) profile" evidence="12">
    <location>
        <begin position="25"/>
        <end position="411"/>
    </location>
</feature>
<dbReference type="RefSeq" id="WP_046313752.1">
    <property type="nucleotide sequence ID" value="NZ_CBCSCY010000034.1"/>
</dbReference>
<dbReference type="STRING" id="400092.PKOR_22920"/>
<evidence type="ECO:0000259" key="12">
    <source>
        <dbReference type="PROSITE" id="PS50850"/>
    </source>
</evidence>
<dbReference type="InterPro" id="IPR036259">
    <property type="entry name" value="MFS_trans_sf"/>
</dbReference>
<dbReference type="Pfam" id="PF07690">
    <property type="entry name" value="MFS_1"/>
    <property type="match status" value="1"/>
</dbReference>
<sequence>MANLPVQEISLKKAADTASGSYGPALVSLAVLYFMMGFITCLNDTLVPFFKEGFTLTYSESSLVQFYFFLTYGVMSLPAGKVVERVGYKKGMVLGFFIAALGALLFYPAAVMHQYPLFLAALFVIAVGIVLLQVAANPYITVLGPARTASSRLTLIQGVGSIGTTVAPLFGAHFIMSRLLEAGASSDAVKYPYLGIAALLILIAFAVSMLKLPAIKARGGGVPMGGKKSIFSFRNLKLGVWALFFYVGAEVSIGTFLTNYVADTLQVAEEQANTYVALYWGSMLVGRLLGSFVLKSFKSSSVLAYSAMAAIFLIALSVNTSGYLAVWSMVAVGLCNSVMFAIVFSLSVEGLGSYTTKASGILSTAIVGGAIVSYSQGVLIDHFTWGIAFMLPMVCYLYILFYGISGYRHSTMERM</sequence>
<dbReference type="PROSITE" id="PS50850">
    <property type="entry name" value="MFS"/>
    <property type="match status" value="1"/>
</dbReference>
<feature type="transmembrane region" description="Helical" evidence="11">
    <location>
        <begin position="236"/>
        <end position="257"/>
    </location>
</feature>
<feature type="transmembrane region" description="Helical" evidence="11">
    <location>
        <begin position="358"/>
        <end position="377"/>
    </location>
</feature>
<keyword evidence="5" id="KW-1003">Cell membrane</keyword>
<feature type="transmembrane region" description="Helical" evidence="11">
    <location>
        <begin position="196"/>
        <end position="215"/>
    </location>
</feature>
<keyword evidence="9 11" id="KW-1133">Transmembrane helix</keyword>
<feature type="transmembrane region" description="Helical" evidence="11">
    <location>
        <begin position="383"/>
        <end position="405"/>
    </location>
</feature>
<proteinExistence type="inferred from homology"/>
<dbReference type="EMBL" id="CP009621">
    <property type="protein sequence ID" value="AKD05374.1"/>
    <property type="molecule type" value="Genomic_DNA"/>
</dbReference>
<protein>
    <submittedName>
        <fullName evidence="13">Glucose transporter</fullName>
    </submittedName>
</protein>
<keyword evidence="4" id="KW-0813">Transport</keyword>
<dbReference type="InterPro" id="IPR050375">
    <property type="entry name" value="MFS_TsgA-like"/>
</dbReference>
<evidence type="ECO:0000256" key="6">
    <source>
        <dbReference type="ARBA" id="ARBA00022519"/>
    </source>
</evidence>
<evidence type="ECO:0000256" key="1">
    <source>
        <dbReference type="ARBA" id="ARBA00003321"/>
    </source>
</evidence>
<dbReference type="CDD" id="cd17394">
    <property type="entry name" value="MFS_FucP_like"/>
    <property type="match status" value="1"/>
</dbReference>
<evidence type="ECO:0000256" key="10">
    <source>
        <dbReference type="ARBA" id="ARBA00023136"/>
    </source>
</evidence>
<evidence type="ECO:0000256" key="3">
    <source>
        <dbReference type="ARBA" id="ARBA00009120"/>
    </source>
</evidence>
<evidence type="ECO:0000256" key="8">
    <source>
        <dbReference type="ARBA" id="ARBA00022692"/>
    </source>
</evidence>
<feature type="transmembrane region" description="Helical" evidence="11">
    <location>
        <begin position="117"/>
        <end position="141"/>
    </location>
</feature>
<dbReference type="AlphaFoldDB" id="A0A0E3ZIF9"/>
<dbReference type="GO" id="GO:0055056">
    <property type="term" value="F:D-glucose transmembrane transporter activity"/>
    <property type="evidence" value="ECO:0007669"/>
    <property type="project" value="InterPro"/>
</dbReference>
<comment type="function">
    <text evidence="1">Intake of glucose and galactose.</text>
</comment>
<keyword evidence="14" id="KW-1185">Reference proteome</keyword>
<dbReference type="InterPro" id="IPR005964">
    <property type="entry name" value="Glc/Gal_transptr_bac"/>
</dbReference>
<comment type="subcellular location">
    <subcellularLocation>
        <location evidence="2">Cell inner membrane</location>
        <topology evidence="2">Multi-pass membrane protein</topology>
    </subcellularLocation>
</comment>
<comment type="similarity">
    <text evidence="3">Belongs to the major facilitator superfamily. FHS transporter (TC 2.A.1.7) family.</text>
</comment>
<evidence type="ECO:0000256" key="11">
    <source>
        <dbReference type="SAM" id="Phobius"/>
    </source>
</evidence>
<dbReference type="OrthoDB" id="9795150at2"/>
<dbReference type="PANTHER" id="PTHR43702:SF3">
    <property type="entry name" value="PROTEIN TSGA"/>
    <property type="match status" value="1"/>
</dbReference>
<dbReference type="HOGENOM" id="CLU_028452_2_2_10"/>
<dbReference type="InterPro" id="IPR011701">
    <property type="entry name" value="MFS"/>
</dbReference>
<feature type="transmembrane region" description="Helical" evidence="11">
    <location>
        <begin position="301"/>
        <end position="318"/>
    </location>
</feature>
<keyword evidence="8 11" id="KW-0812">Transmembrane</keyword>
<evidence type="ECO:0000256" key="4">
    <source>
        <dbReference type="ARBA" id="ARBA00022448"/>
    </source>
</evidence>
<feature type="transmembrane region" description="Helical" evidence="11">
    <location>
        <begin position="153"/>
        <end position="176"/>
    </location>
</feature>
<dbReference type="GO" id="GO:1904659">
    <property type="term" value="P:D-glucose transmembrane transport"/>
    <property type="evidence" value="ECO:0007669"/>
    <property type="project" value="InterPro"/>
</dbReference>
<dbReference type="InterPro" id="IPR020846">
    <property type="entry name" value="MFS_dom"/>
</dbReference>